<protein>
    <submittedName>
        <fullName evidence="1">Uncharacterized protein</fullName>
    </submittedName>
</protein>
<evidence type="ECO:0000313" key="2">
    <source>
        <dbReference type="Proteomes" id="UP000075398"/>
    </source>
</evidence>
<sequence>MKNLRMFVSFILVFALVFSFAAINQPKCYKDVSPKMCQNYTPIIYEKNFSFKDVHYEPSSTCSLSMLKNMQSKYG</sequence>
<reference evidence="1 2" key="1">
    <citation type="journal article" date="2016" name="ISME J.">
        <title>Chasing the elusive Euryarchaeota class WSA2: genomes reveal a uniquely fastidious methyl-reducing methanogen.</title>
        <authorList>
            <person name="Nobu M.K."/>
            <person name="Narihiro T."/>
            <person name="Kuroda K."/>
            <person name="Mei R."/>
            <person name="Liu W.T."/>
        </authorList>
    </citation>
    <scope>NUCLEOTIDE SEQUENCE [LARGE SCALE GENOMIC DNA]</scope>
    <source>
        <strain evidence="1">U1lsi0528_Bin055</strain>
    </source>
</reference>
<dbReference type="Proteomes" id="UP000075398">
    <property type="component" value="Unassembled WGS sequence"/>
</dbReference>
<organism evidence="1 2">
    <name type="scientific">Candidatus Methanofastidiosum methylothiophilum</name>
    <dbReference type="NCBI Taxonomy" id="1705564"/>
    <lineage>
        <taxon>Archaea</taxon>
        <taxon>Methanobacteriati</taxon>
        <taxon>Methanobacteriota</taxon>
        <taxon>Stenosarchaea group</taxon>
        <taxon>Candidatus Methanofastidiosia</taxon>
        <taxon>Candidatus Methanofastidiosales</taxon>
        <taxon>Candidatus Methanofastidiosaceae</taxon>
        <taxon>Candidatus Methanofastidiosum</taxon>
    </lineage>
</organism>
<comment type="caution">
    <text evidence="1">The sequence shown here is derived from an EMBL/GenBank/DDBJ whole genome shotgun (WGS) entry which is preliminary data.</text>
</comment>
<name>A0A150J6F2_9EURY</name>
<accession>A0A150J6F2</accession>
<dbReference type="EMBL" id="LNGC01000016">
    <property type="protein sequence ID" value="KYC52790.1"/>
    <property type="molecule type" value="Genomic_DNA"/>
</dbReference>
<dbReference type="AlphaFoldDB" id="A0A150J6F2"/>
<gene>
    <name evidence="1" type="ORF">AMQ22_00581</name>
</gene>
<proteinExistence type="predicted"/>
<evidence type="ECO:0000313" key="1">
    <source>
        <dbReference type="EMBL" id="KYC52790.1"/>
    </source>
</evidence>